<organism evidence="3 4">
    <name type="scientific">Sphingobium olei</name>
    <dbReference type="NCBI Taxonomy" id="420955"/>
    <lineage>
        <taxon>Bacteria</taxon>
        <taxon>Pseudomonadati</taxon>
        <taxon>Pseudomonadota</taxon>
        <taxon>Alphaproteobacteria</taxon>
        <taxon>Sphingomonadales</taxon>
        <taxon>Sphingomonadaceae</taxon>
        <taxon>Sphingobium</taxon>
    </lineage>
</organism>
<sequence length="206" mass="21009">MRKYNSTMRGLLAATALIFTATPAFAGDEERALAAIAEAKGKIAAAAKLNPSPDVIARANASLRLAEEQLKSGKEQKAITSAMDAQAAADTAIGEGKQRAEVDARVQADATLNAQQQADAANARAAVAEQAAASAAADAQAARASAALAAATPPATTTVTTETVKTAPVKTTVRKAAPKRKIVRKTSTAPRTAVAERTTTTVTTQN</sequence>
<protein>
    <recommendedName>
        <fullName evidence="5">MASP</fullName>
    </recommendedName>
</protein>
<feature type="compositionally biased region" description="Low complexity" evidence="1">
    <location>
        <begin position="188"/>
        <end position="206"/>
    </location>
</feature>
<feature type="compositionally biased region" description="Basic residues" evidence="1">
    <location>
        <begin position="175"/>
        <end position="184"/>
    </location>
</feature>
<feature type="region of interest" description="Disordered" evidence="1">
    <location>
        <begin position="175"/>
        <end position="206"/>
    </location>
</feature>
<reference evidence="4" key="1">
    <citation type="journal article" date="2019" name="Int. J. Syst. Evol. Microbiol.">
        <title>The Global Catalogue of Microorganisms (GCM) 10K type strain sequencing project: providing services to taxonomists for standard genome sequencing and annotation.</title>
        <authorList>
            <consortium name="The Broad Institute Genomics Platform"/>
            <consortium name="The Broad Institute Genome Sequencing Center for Infectious Disease"/>
            <person name="Wu L."/>
            <person name="Ma J."/>
        </authorList>
    </citation>
    <scope>NUCLEOTIDE SEQUENCE [LARGE SCALE GENOMIC DNA]</scope>
    <source>
        <strain evidence="4">CCUG 54329</strain>
    </source>
</reference>
<keyword evidence="4" id="KW-1185">Reference proteome</keyword>
<comment type="caution">
    <text evidence="3">The sequence shown here is derived from an EMBL/GenBank/DDBJ whole genome shotgun (WGS) entry which is preliminary data.</text>
</comment>
<evidence type="ECO:0000256" key="1">
    <source>
        <dbReference type="SAM" id="MobiDB-lite"/>
    </source>
</evidence>
<keyword evidence="2" id="KW-0732">Signal</keyword>
<feature type="chain" id="PRO_5045221789" description="MASP" evidence="2">
    <location>
        <begin position="27"/>
        <end position="206"/>
    </location>
</feature>
<dbReference type="EMBL" id="JBHTLS010000105">
    <property type="protein sequence ID" value="MFD1104558.1"/>
    <property type="molecule type" value="Genomic_DNA"/>
</dbReference>
<gene>
    <name evidence="3" type="ORF">ACFQ24_06685</name>
</gene>
<proteinExistence type="predicted"/>
<accession>A0ABW3NZ68</accession>
<evidence type="ECO:0008006" key="5">
    <source>
        <dbReference type="Google" id="ProtNLM"/>
    </source>
</evidence>
<dbReference type="RefSeq" id="WP_380909908.1">
    <property type="nucleotide sequence ID" value="NZ_JBHTLS010000105.1"/>
</dbReference>
<dbReference type="Proteomes" id="UP001597203">
    <property type="component" value="Unassembled WGS sequence"/>
</dbReference>
<evidence type="ECO:0000256" key="2">
    <source>
        <dbReference type="SAM" id="SignalP"/>
    </source>
</evidence>
<evidence type="ECO:0000313" key="3">
    <source>
        <dbReference type="EMBL" id="MFD1104558.1"/>
    </source>
</evidence>
<name>A0ABW3NZ68_9SPHN</name>
<evidence type="ECO:0000313" key="4">
    <source>
        <dbReference type="Proteomes" id="UP001597203"/>
    </source>
</evidence>
<feature type="signal peptide" evidence="2">
    <location>
        <begin position="1"/>
        <end position="26"/>
    </location>
</feature>